<dbReference type="RefSeq" id="WP_199019476.1">
    <property type="nucleotide sequence ID" value="NZ_JAELUP010000061.1"/>
</dbReference>
<dbReference type="Pfam" id="PF00669">
    <property type="entry name" value="Flagellin_N"/>
    <property type="match status" value="1"/>
</dbReference>
<dbReference type="PRINTS" id="PR00207">
    <property type="entry name" value="FLAGELLIN"/>
</dbReference>
<organism evidence="6 7">
    <name type="scientific">Paenibacillus roseus</name>
    <dbReference type="NCBI Taxonomy" id="2798579"/>
    <lineage>
        <taxon>Bacteria</taxon>
        <taxon>Bacillati</taxon>
        <taxon>Bacillota</taxon>
        <taxon>Bacilli</taxon>
        <taxon>Bacillales</taxon>
        <taxon>Paenibacillaceae</taxon>
        <taxon>Paenibacillus</taxon>
    </lineage>
</organism>
<feature type="domain" description="Flagellin C-terminal" evidence="5">
    <location>
        <begin position="229"/>
        <end position="311"/>
    </location>
</feature>
<keyword evidence="7" id="KW-1185">Reference proteome</keyword>
<evidence type="ECO:0000313" key="6">
    <source>
        <dbReference type="EMBL" id="MBJ6361928.1"/>
    </source>
</evidence>
<dbReference type="InterPro" id="IPR001029">
    <property type="entry name" value="Flagellin_N"/>
</dbReference>
<keyword evidence="6" id="KW-0969">Cilium</keyword>
<dbReference type="InterPro" id="IPR046358">
    <property type="entry name" value="Flagellin_C"/>
</dbReference>
<dbReference type="Pfam" id="PF00700">
    <property type="entry name" value="Flagellin_C"/>
    <property type="match status" value="1"/>
</dbReference>
<dbReference type="Gene3D" id="1.20.1330.10">
    <property type="entry name" value="f41 fragment of flagellin, N-terminal domain"/>
    <property type="match status" value="1"/>
</dbReference>
<evidence type="ECO:0000313" key="7">
    <source>
        <dbReference type="Proteomes" id="UP000640274"/>
    </source>
</evidence>
<evidence type="ECO:0000256" key="1">
    <source>
        <dbReference type="ARBA" id="ARBA00004365"/>
    </source>
</evidence>
<sequence length="312" mass="34459">MAIRVTQSMLNNQLLRNVSSNLNKMNTLQNQLSTGKKINAPSDDPVGLTFAMRYRNELSSNSQYISNVDSALSFINYTDTALGQIGDVAQRARELMVQGSNTQPDTAYSAIRLELSELYNQLAEIGNSKFNGKYAFNGEQTTAQPYPKLSMDDTSTEAKAYEVTTDLGQVRLELSPSMTLAVNVPGSEIFGEAVTPANETDNDNLFYVLKQACDALDSGRPEQVSGLLAKLDSRINTILEKRSEIGARMNRVELIQGRLGDIEQNLTELQSKTEDADMAYVITNLQMEENVYQASLSTGARLIQPSLIDFLR</sequence>
<comment type="subcellular location">
    <subcellularLocation>
        <location evidence="1">Bacterial flagellum</location>
    </subcellularLocation>
</comment>
<keyword evidence="6" id="KW-0282">Flagellum</keyword>
<dbReference type="EMBL" id="JAELUP010000061">
    <property type="protein sequence ID" value="MBJ6361928.1"/>
    <property type="molecule type" value="Genomic_DNA"/>
</dbReference>
<accession>A0A934MQI7</accession>
<proteinExistence type="inferred from homology"/>
<keyword evidence="6" id="KW-0966">Cell projection</keyword>
<name>A0A934MQI7_9BACL</name>
<dbReference type="InterPro" id="IPR001492">
    <property type="entry name" value="Flagellin"/>
</dbReference>
<dbReference type="GO" id="GO:0005198">
    <property type="term" value="F:structural molecule activity"/>
    <property type="evidence" value="ECO:0007669"/>
    <property type="project" value="InterPro"/>
</dbReference>
<protein>
    <submittedName>
        <fullName evidence="6">Flagellar hook-associated protein FlgL</fullName>
    </submittedName>
</protein>
<dbReference type="NCBIfam" id="TIGR02550">
    <property type="entry name" value="flagell_flgL"/>
    <property type="match status" value="1"/>
</dbReference>
<evidence type="ECO:0000259" key="5">
    <source>
        <dbReference type="Pfam" id="PF00700"/>
    </source>
</evidence>
<gene>
    <name evidence="6" type="primary">flgL</name>
    <name evidence="6" type="ORF">JFN88_11700</name>
</gene>
<keyword evidence="3" id="KW-0975">Bacterial flagellum</keyword>
<dbReference type="GO" id="GO:0009424">
    <property type="term" value="C:bacterial-type flagellum hook"/>
    <property type="evidence" value="ECO:0007669"/>
    <property type="project" value="InterPro"/>
</dbReference>
<dbReference type="PANTHER" id="PTHR42792:SF1">
    <property type="entry name" value="FLAGELLAR HOOK-ASSOCIATED PROTEIN 3"/>
    <property type="match status" value="1"/>
</dbReference>
<comment type="caution">
    <text evidence="6">The sequence shown here is derived from an EMBL/GenBank/DDBJ whole genome shotgun (WGS) entry which is preliminary data.</text>
</comment>
<dbReference type="InterPro" id="IPR013384">
    <property type="entry name" value="Flagell_FlgL"/>
</dbReference>
<dbReference type="PANTHER" id="PTHR42792">
    <property type="entry name" value="FLAGELLIN"/>
    <property type="match status" value="1"/>
</dbReference>
<evidence type="ECO:0000256" key="3">
    <source>
        <dbReference type="ARBA" id="ARBA00023143"/>
    </source>
</evidence>
<feature type="domain" description="Flagellin N-terminal" evidence="4">
    <location>
        <begin position="8"/>
        <end position="141"/>
    </location>
</feature>
<dbReference type="SUPFAM" id="SSF64518">
    <property type="entry name" value="Phase 1 flagellin"/>
    <property type="match status" value="1"/>
</dbReference>
<dbReference type="AlphaFoldDB" id="A0A934MQI7"/>
<evidence type="ECO:0000259" key="4">
    <source>
        <dbReference type="Pfam" id="PF00669"/>
    </source>
</evidence>
<dbReference type="GO" id="GO:0071973">
    <property type="term" value="P:bacterial-type flagellum-dependent cell motility"/>
    <property type="evidence" value="ECO:0007669"/>
    <property type="project" value="InterPro"/>
</dbReference>
<comment type="similarity">
    <text evidence="2">Belongs to the bacterial flagellin family.</text>
</comment>
<dbReference type="Proteomes" id="UP000640274">
    <property type="component" value="Unassembled WGS sequence"/>
</dbReference>
<reference evidence="6" key="1">
    <citation type="submission" date="2020-12" db="EMBL/GenBank/DDBJ databases">
        <authorList>
            <person name="Huq M.A."/>
        </authorList>
    </citation>
    <scope>NUCLEOTIDE SEQUENCE</scope>
    <source>
        <strain evidence="6">MAHUQ-46</strain>
    </source>
</reference>
<evidence type="ECO:0000256" key="2">
    <source>
        <dbReference type="ARBA" id="ARBA00005709"/>
    </source>
</evidence>